<proteinExistence type="predicted"/>
<dbReference type="Pfam" id="PF05164">
    <property type="entry name" value="ZapA"/>
    <property type="match status" value="1"/>
</dbReference>
<dbReference type="EMBL" id="PPFX01000004">
    <property type="protein sequence ID" value="PNU21240.1"/>
    <property type="molecule type" value="Genomic_DNA"/>
</dbReference>
<protein>
    <recommendedName>
        <fullName evidence="3">Cell division protein ZapA</fullName>
    </recommendedName>
</protein>
<dbReference type="Gene3D" id="6.10.250.790">
    <property type="match status" value="1"/>
</dbReference>
<dbReference type="SUPFAM" id="SSF102829">
    <property type="entry name" value="Cell division protein ZapA-like"/>
    <property type="match status" value="1"/>
</dbReference>
<accession>A0A2K2HD80</accession>
<gene>
    <name evidence="1" type="ORF">C2E25_02770</name>
</gene>
<sequence length="96" mass="10525">MRSPAVKRATQVTILGQPYTVRSDSPPEQIARVADFVNEQLTAVAQAAPTADTRHITALTLLNIAGSYLELQAELGGADRRRLQDLIERIDRADAR</sequence>
<name>A0A2K2HD80_9BACT</name>
<comment type="caution">
    <text evidence="1">The sequence shown here is derived from an EMBL/GenBank/DDBJ whole genome shotgun (WGS) entry which is preliminary data.</text>
</comment>
<evidence type="ECO:0008006" key="3">
    <source>
        <dbReference type="Google" id="ProtNLM"/>
    </source>
</evidence>
<dbReference type="Proteomes" id="UP000236340">
    <property type="component" value="Unassembled WGS sequence"/>
</dbReference>
<evidence type="ECO:0000313" key="1">
    <source>
        <dbReference type="EMBL" id="PNU21240.1"/>
    </source>
</evidence>
<evidence type="ECO:0000313" key="2">
    <source>
        <dbReference type="Proteomes" id="UP000236340"/>
    </source>
</evidence>
<dbReference type="InterPro" id="IPR036192">
    <property type="entry name" value="Cell_div_ZapA-like_sf"/>
</dbReference>
<dbReference type="InterPro" id="IPR053712">
    <property type="entry name" value="Bac_CellDiv_Activator"/>
</dbReference>
<dbReference type="InterPro" id="IPR007838">
    <property type="entry name" value="Cell_div_ZapA-like"/>
</dbReference>
<dbReference type="AlphaFoldDB" id="A0A2K2HD80"/>
<organism evidence="1 2">
    <name type="scientific">Geothermobacter hydrogeniphilus</name>
    <dbReference type="NCBI Taxonomy" id="1969733"/>
    <lineage>
        <taxon>Bacteria</taxon>
        <taxon>Pseudomonadati</taxon>
        <taxon>Thermodesulfobacteriota</taxon>
        <taxon>Desulfuromonadia</taxon>
        <taxon>Desulfuromonadales</taxon>
        <taxon>Geothermobacteraceae</taxon>
        <taxon>Geothermobacter</taxon>
    </lineage>
</organism>
<reference evidence="1 2" key="1">
    <citation type="journal article" date="2018" name="Genome Announc.">
        <title>Genome Sequence of Geothermobacter sp. HR-1 Iron Reducer from the Loihi Seamount.</title>
        <authorList>
            <person name="Smith H."/>
            <person name="Abuyen K."/>
            <person name="Tremblay J."/>
            <person name="Savalia P."/>
            <person name="Perez-Rodriguez I."/>
            <person name="Emerson D."/>
            <person name="Tully B."/>
            <person name="Amend J."/>
        </authorList>
    </citation>
    <scope>NUCLEOTIDE SEQUENCE [LARGE SCALE GENOMIC DNA]</scope>
    <source>
        <strain evidence="1 2">HR-1</strain>
    </source>
</reference>